<dbReference type="PANTHER" id="PTHR46211:SF1">
    <property type="entry name" value="GLYCEROPHOSPHODIESTER PHOSPHODIESTERASE, CYTOPLASMIC"/>
    <property type="match status" value="1"/>
</dbReference>
<protein>
    <submittedName>
        <fullName evidence="2">Glycerophosphoryl diester phosphodiesterase</fullName>
        <ecNumber evidence="2">3.1.4.46</ecNumber>
    </submittedName>
</protein>
<dbReference type="Proteomes" id="UP000075680">
    <property type="component" value="Unassembled WGS sequence"/>
</dbReference>
<dbReference type="PANTHER" id="PTHR46211">
    <property type="entry name" value="GLYCEROPHOSPHORYL DIESTER PHOSPHODIESTERASE"/>
    <property type="match status" value="1"/>
</dbReference>
<dbReference type="PROSITE" id="PS51704">
    <property type="entry name" value="GP_PDE"/>
    <property type="match status" value="1"/>
</dbReference>
<dbReference type="PATRIC" id="fig|52133.18.peg.2970"/>
<feature type="domain" description="GP-PDE" evidence="1">
    <location>
        <begin position="1"/>
        <end position="237"/>
    </location>
</feature>
<keyword evidence="2" id="KW-0378">Hydrolase</keyword>
<evidence type="ECO:0000313" key="3">
    <source>
        <dbReference type="Proteomes" id="UP000075680"/>
    </source>
</evidence>
<dbReference type="InterPro" id="IPR017946">
    <property type="entry name" value="PLC-like_Pdiesterase_TIM-brl"/>
</dbReference>
<evidence type="ECO:0000259" key="1">
    <source>
        <dbReference type="PROSITE" id="PS51704"/>
    </source>
</evidence>
<dbReference type="GO" id="GO:0006629">
    <property type="term" value="P:lipid metabolic process"/>
    <property type="evidence" value="ECO:0007669"/>
    <property type="project" value="InterPro"/>
</dbReference>
<dbReference type="Gene3D" id="3.20.20.190">
    <property type="entry name" value="Phosphatidylinositol (PI) phosphodiesterase"/>
    <property type="match status" value="1"/>
</dbReference>
<reference evidence="2 3" key="1">
    <citation type="journal article" date="2016" name="Sci. Rep.">
        <title>Genomic and phenotypic characterization of the species Acinetobacter venetianus.</title>
        <authorList>
            <person name="Fondi M."/>
            <person name="Maida I."/>
            <person name="Perrin E."/>
            <person name="Orlandini V."/>
            <person name="La Torre L."/>
            <person name="Bosi E."/>
            <person name="Negroni A."/>
            <person name="Zanaroli G."/>
            <person name="Fava F."/>
            <person name="Decorosi F."/>
            <person name="Giovannetti L."/>
            <person name="Viti C."/>
            <person name="Vaneechoutte M."/>
            <person name="Dijkshoorn L."/>
            <person name="Fani R."/>
        </authorList>
    </citation>
    <scope>NUCLEOTIDE SEQUENCE [LARGE SCALE GENOMIC DNA]</scope>
    <source>
        <strain evidence="2 3">LUH5627</strain>
    </source>
</reference>
<dbReference type="EMBL" id="JRUE01000220">
    <property type="protein sequence ID" value="KXZ65187.1"/>
    <property type="molecule type" value="Genomic_DNA"/>
</dbReference>
<gene>
    <name evidence="2" type="primary">ugpQ</name>
    <name evidence="2" type="ORF">AVENLUH5627_02899</name>
</gene>
<comment type="caution">
    <text evidence="2">The sequence shown here is derived from an EMBL/GenBank/DDBJ whole genome shotgun (WGS) entry which is preliminary data.</text>
</comment>
<evidence type="ECO:0000313" key="2">
    <source>
        <dbReference type="EMBL" id="KXZ65187.1"/>
    </source>
</evidence>
<dbReference type="InterPro" id="IPR030395">
    <property type="entry name" value="GP_PDE_dom"/>
</dbReference>
<accession>A0A150HLS3</accession>
<sequence>MQIIGHRGARGEAPENTLGGFRYLHDLGIRAVEFDVRQLKDDQLVVIHDDDFVRTTGRSQHVESCNLLEAQQFDHRHQWHAWAFEEYTPNLPHVLDCLTDFEHIEVEVKAVSDEAAAERLIQQLQQDLKGFEKTATITSFDIKILAALAQQQSHFKRGLLIEIPVGEYAIELAHQYGCCRIGWKDQLATDDIIRQTQQANLEISVWTVNDVDRAKHLQQLGIQGLITDVPTTMLQHLQL</sequence>
<dbReference type="GO" id="GO:0008889">
    <property type="term" value="F:glycerophosphodiester phosphodiesterase activity"/>
    <property type="evidence" value="ECO:0007669"/>
    <property type="project" value="UniProtKB-EC"/>
</dbReference>
<dbReference type="CDD" id="cd08556">
    <property type="entry name" value="GDPD"/>
    <property type="match status" value="1"/>
</dbReference>
<dbReference type="RefSeq" id="WP_061519500.1">
    <property type="nucleotide sequence ID" value="NZ_JRUE01000220.1"/>
</dbReference>
<proteinExistence type="predicted"/>
<dbReference type="SUPFAM" id="SSF51695">
    <property type="entry name" value="PLC-like phosphodiesterases"/>
    <property type="match status" value="1"/>
</dbReference>
<dbReference type="AlphaFoldDB" id="A0A150HLS3"/>
<dbReference type="Pfam" id="PF03009">
    <property type="entry name" value="GDPD"/>
    <property type="match status" value="1"/>
</dbReference>
<organism evidence="2 3">
    <name type="scientific">Acinetobacter venetianus</name>
    <dbReference type="NCBI Taxonomy" id="52133"/>
    <lineage>
        <taxon>Bacteria</taxon>
        <taxon>Pseudomonadati</taxon>
        <taxon>Pseudomonadota</taxon>
        <taxon>Gammaproteobacteria</taxon>
        <taxon>Moraxellales</taxon>
        <taxon>Moraxellaceae</taxon>
        <taxon>Acinetobacter</taxon>
    </lineage>
</organism>
<name>A0A150HLS3_9GAMM</name>
<dbReference type="EC" id="3.1.4.46" evidence="2"/>